<protein>
    <submittedName>
        <fullName evidence="1">Uncharacterized protein</fullName>
    </submittedName>
</protein>
<evidence type="ECO:0000313" key="1">
    <source>
        <dbReference type="EMBL" id="EZA52650.1"/>
    </source>
</evidence>
<organism evidence="1 2">
    <name type="scientific">Ooceraea biroi</name>
    <name type="common">Clonal raider ant</name>
    <name type="synonym">Cerapachys biroi</name>
    <dbReference type="NCBI Taxonomy" id="2015173"/>
    <lineage>
        <taxon>Eukaryota</taxon>
        <taxon>Metazoa</taxon>
        <taxon>Ecdysozoa</taxon>
        <taxon>Arthropoda</taxon>
        <taxon>Hexapoda</taxon>
        <taxon>Insecta</taxon>
        <taxon>Pterygota</taxon>
        <taxon>Neoptera</taxon>
        <taxon>Endopterygota</taxon>
        <taxon>Hymenoptera</taxon>
        <taxon>Apocrita</taxon>
        <taxon>Aculeata</taxon>
        <taxon>Formicoidea</taxon>
        <taxon>Formicidae</taxon>
        <taxon>Dorylinae</taxon>
        <taxon>Ooceraea</taxon>
    </lineage>
</organism>
<accession>A0A026W9D9</accession>
<keyword evidence="2" id="KW-1185">Reference proteome</keyword>
<dbReference type="Proteomes" id="UP000053097">
    <property type="component" value="Unassembled WGS sequence"/>
</dbReference>
<sequence length="50" mass="5495">MTSNPGRTMTIYDIPVIVAKALPLAVNHQNIMSGFKCTGISPFNLDIFQE</sequence>
<proteinExistence type="predicted"/>
<name>A0A026W9D9_OOCBI</name>
<dbReference type="AlphaFoldDB" id="A0A026W9D9"/>
<gene>
    <name evidence="1" type="ORF">X777_08541</name>
</gene>
<evidence type="ECO:0000313" key="2">
    <source>
        <dbReference type="Proteomes" id="UP000053097"/>
    </source>
</evidence>
<reference evidence="1 2" key="1">
    <citation type="journal article" date="2014" name="Curr. Biol.">
        <title>The genome of the clonal raider ant Cerapachys biroi.</title>
        <authorList>
            <person name="Oxley P.R."/>
            <person name="Ji L."/>
            <person name="Fetter-Pruneda I."/>
            <person name="McKenzie S.K."/>
            <person name="Li C."/>
            <person name="Hu H."/>
            <person name="Zhang G."/>
            <person name="Kronauer D.J."/>
        </authorList>
    </citation>
    <scope>NUCLEOTIDE SEQUENCE [LARGE SCALE GENOMIC DNA]</scope>
</reference>
<dbReference type="EMBL" id="KK107322">
    <property type="protein sequence ID" value="EZA52650.1"/>
    <property type="molecule type" value="Genomic_DNA"/>
</dbReference>